<reference evidence="2 3" key="1">
    <citation type="submission" date="2016-04" db="EMBL/GenBank/DDBJ databases">
        <title>Draft genome sequence of freshwater magnetotactic bacteria Magnetospirillum marisnigri SP-1 and Magnetospirillum moscoviense BB-1.</title>
        <authorList>
            <person name="Koziaeva V."/>
            <person name="Dziuba M.V."/>
            <person name="Ivanov T.M."/>
            <person name="Kuznetsov B."/>
            <person name="Grouzdev D.S."/>
        </authorList>
    </citation>
    <scope>NUCLEOTIDE SEQUENCE [LARGE SCALE GENOMIC DNA]</scope>
    <source>
        <strain evidence="2 3">SP-1</strain>
    </source>
</reference>
<accession>A0A178MVS9</accession>
<organism evidence="2 3">
    <name type="scientific">Paramagnetospirillum marisnigri</name>
    <dbReference type="NCBI Taxonomy" id="1285242"/>
    <lineage>
        <taxon>Bacteria</taxon>
        <taxon>Pseudomonadati</taxon>
        <taxon>Pseudomonadota</taxon>
        <taxon>Alphaproteobacteria</taxon>
        <taxon>Rhodospirillales</taxon>
        <taxon>Magnetospirillaceae</taxon>
        <taxon>Paramagnetospirillum</taxon>
    </lineage>
</organism>
<dbReference type="InterPro" id="IPR036390">
    <property type="entry name" value="WH_DNA-bd_sf"/>
</dbReference>
<proteinExistence type="predicted"/>
<comment type="caution">
    <text evidence="2">The sequence shown here is derived from an EMBL/GenBank/DDBJ whole genome shotgun (WGS) entry which is preliminary data.</text>
</comment>
<dbReference type="Proteomes" id="UP000078428">
    <property type="component" value="Unassembled WGS sequence"/>
</dbReference>
<feature type="domain" description="Transcriptional regulator HTH-type FeoC" evidence="1">
    <location>
        <begin position="4"/>
        <end position="70"/>
    </location>
</feature>
<evidence type="ECO:0000313" key="3">
    <source>
        <dbReference type="Proteomes" id="UP000078428"/>
    </source>
</evidence>
<dbReference type="RefSeq" id="WP_082914616.1">
    <property type="nucleotide sequence ID" value="NZ_LWQT01000028.1"/>
</dbReference>
<keyword evidence="3" id="KW-1185">Reference proteome</keyword>
<name>A0A178MVS9_9PROT</name>
<gene>
    <name evidence="2" type="ORF">A6A04_11680</name>
</gene>
<dbReference type="InterPro" id="IPR015102">
    <property type="entry name" value="Tscrpt_reg_HTH_FeoC"/>
</dbReference>
<evidence type="ECO:0000259" key="1">
    <source>
        <dbReference type="Pfam" id="PF09012"/>
    </source>
</evidence>
<dbReference type="Gene3D" id="1.10.10.10">
    <property type="entry name" value="Winged helix-like DNA-binding domain superfamily/Winged helix DNA-binding domain"/>
    <property type="match status" value="1"/>
</dbReference>
<dbReference type="InterPro" id="IPR036388">
    <property type="entry name" value="WH-like_DNA-bd_sf"/>
</dbReference>
<sequence>MSLTLTEVKALLRERHRASLGEIALHFGSNPEAVRQALGHWQAKGRVRRLDGGACASGCHCAMRTEEVYEWVGEANPAPGGCGITPGH</sequence>
<evidence type="ECO:0000313" key="2">
    <source>
        <dbReference type="EMBL" id="OAN54581.1"/>
    </source>
</evidence>
<dbReference type="SUPFAM" id="SSF46785">
    <property type="entry name" value="Winged helix' DNA-binding domain"/>
    <property type="match status" value="1"/>
</dbReference>
<dbReference type="STRING" id="1285242.A6A04_11680"/>
<dbReference type="Pfam" id="PF09012">
    <property type="entry name" value="FeoC"/>
    <property type="match status" value="1"/>
</dbReference>
<dbReference type="AlphaFoldDB" id="A0A178MVS9"/>
<dbReference type="OrthoDB" id="467062at2"/>
<dbReference type="EMBL" id="LWQT01000028">
    <property type="protein sequence ID" value="OAN54581.1"/>
    <property type="molecule type" value="Genomic_DNA"/>
</dbReference>
<protein>
    <recommendedName>
        <fullName evidence="1">Transcriptional regulator HTH-type FeoC domain-containing protein</fullName>
    </recommendedName>
</protein>